<keyword evidence="10" id="KW-1185">Reference proteome</keyword>
<keyword evidence="4" id="KW-0408">Iron</keyword>
<evidence type="ECO:0000313" key="10">
    <source>
        <dbReference type="Proteomes" id="UP000789595"/>
    </source>
</evidence>
<dbReference type="PROSITE" id="PS51296">
    <property type="entry name" value="RIESKE"/>
    <property type="match status" value="1"/>
</dbReference>
<feature type="domain" description="Rieske" evidence="8">
    <location>
        <begin position="199"/>
        <end position="308"/>
    </location>
</feature>
<dbReference type="GO" id="GO:0051537">
    <property type="term" value="F:2 iron, 2 sulfur cluster binding"/>
    <property type="evidence" value="ECO:0007669"/>
    <property type="project" value="UniProtKB-KW"/>
</dbReference>
<keyword evidence="2" id="KW-0479">Metal-binding</keyword>
<evidence type="ECO:0000256" key="6">
    <source>
        <dbReference type="ARBA" id="ARBA00023063"/>
    </source>
</evidence>
<keyword evidence="6" id="KW-0534">Nitrate assimilation</keyword>
<dbReference type="InterPro" id="IPR012748">
    <property type="entry name" value="Rieske-like_NirD"/>
</dbReference>
<feature type="compositionally biased region" description="Polar residues" evidence="7">
    <location>
        <begin position="22"/>
        <end position="32"/>
    </location>
</feature>
<dbReference type="GO" id="GO:0042128">
    <property type="term" value="P:nitrate assimilation"/>
    <property type="evidence" value="ECO:0007669"/>
    <property type="project" value="UniProtKB-KW"/>
</dbReference>
<keyword evidence="1" id="KW-0001">2Fe-2S</keyword>
<dbReference type="SUPFAM" id="SSF50022">
    <property type="entry name" value="ISP domain"/>
    <property type="match status" value="1"/>
</dbReference>
<reference evidence="9" key="1">
    <citation type="submission" date="2021-11" db="EMBL/GenBank/DDBJ databases">
        <authorList>
            <consortium name="Genoscope - CEA"/>
            <person name="William W."/>
        </authorList>
    </citation>
    <scope>NUCLEOTIDE SEQUENCE</scope>
</reference>
<evidence type="ECO:0000256" key="2">
    <source>
        <dbReference type="ARBA" id="ARBA00022723"/>
    </source>
</evidence>
<evidence type="ECO:0000259" key="8">
    <source>
        <dbReference type="PROSITE" id="PS51296"/>
    </source>
</evidence>
<protein>
    <recommendedName>
        <fullName evidence="8">Rieske domain-containing protein</fullName>
    </recommendedName>
</protein>
<sequence>MACSRWQARARKKRRPEAISKHSCSITRSRQPSAERENGRPGPRTCWRLAARRSSREVCGWKLAEARKHSASALAPHASLARCPPPDAPGARWLEITRPSALGRSQHSCSARSPHAVGPPAGRRGRRARAQRAHTSARERESPRAKRSQKTNAVLLALMLAPLAAALQPTLPTSTRAARPSTALQMVYGKTRASSRKFVPAVSQSELSPGKAVSGICAGLDICVAVDTDGSVYALGNKSPVLGTPMAAGRVAGGEIKDPLTGTSFSVKSGQVVGPWCPNFPFNFLFSVIEPQGLPVFKCKTGGGAVQVEVDVNAKTNFESGYWKGILDAQGKTDGGYY</sequence>
<evidence type="ECO:0000313" key="9">
    <source>
        <dbReference type="EMBL" id="CAH0378481.1"/>
    </source>
</evidence>
<evidence type="ECO:0000256" key="4">
    <source>
        <dbReference type="ARBA" id="ARBA00023004"/>
    </source>
</evidence>
<dbReference type="GO" id="GO:0046872">
    <property type="term" value="F:metal ion binding"/>
    <property type="evidence" value="ECO:0007669"/>
    <property type="project" value="UniProtKB-KW"/>
</dbReference>
<dbReference type="Gene3D" id="2.102.10.10">
    <property type="entry name" value="Rieske [2Fe-2S] iron-sulphur domain"/>
    <property type="match status" value="1"/>
</dbReference>
<dbReference type="Proteomes" id="UP000789595">
    <property type="component" value="Unassembled WGS sequence"/>
</dbReference>
<dbReference type="InterPro" id="IPR017941">
    <property type="entry name" value="Rieske_2Fe-2S"/>
</dbReference>
<dbReference type="OrthoDB" id="423598at2759"/>
<dbReference type="EMBL" id="CAKKNE010000006">
    <property type="protein sequence ID" value="CAH0378481.1"/>
    <property type="molecule type" value="Genomic_DNA"/>
</dbReference>
<proteinExistence type="predicted"/>
<comment type="caution">
    <text evidence="9">The sequence shown here is derived from an EMBL/GenBank/DDBJ whole genome shotgun (WGS) entry which is preliminary data.</text>
</comment>
<organism evidence="9 10">
    <name type="scientific">Pelagomonas calceolata</name>
    <dbReference type="NCBI Taxonomy" id="35677"/>
    <lineage>
        <taxon>Eukaryota</taxon>
        <taxon>Sar</taxon>
        <taxon>Stramenopiles</taxon>
        <taxon>Ochrophyta</taxon>
        <taxon>Pelagophyceae</taxon>
        <taxon>Pelagomonadales</taxon>
        <taxon>Pelagomonadaceae</taxon>
        <taxon>Pelagomonas</taxon>
    </lineage>
</organism>
<dbReference type="InterPro" id="IPR036922">
    <property type="entry name" value="Rieske_2Fe-2S_sf"/>
</dbReference>
<dbReference type="AlphaFoldDB" id="A0A8J2T231"/>
<evidence type="ECO:0000256" key="7">
    <source>
        <dbReference type="SAM" id="MobiDB-lite"/>
    </source>
</evidence>
<keyword evidence="3" id="KW-0560">Oxidoreductase</keyword>
<feature type="compositionally biased region" description="Basic residues" evidence="7">
    <location>
        <begin position="123"/>
        <end position="132"/>
    </location>
</feature>
<evidence type="ECO:0000256" key="5">
    <source>
        <dbReference type="ARBA" id="ARBA00023014"/>
    </source>
</evidence>
<feature type="region of interest" description="Disordered" evidence="7">
    <location>
        <begin position="1"/>
        <end position="45"/>
    </location>
</feature>
<feature type="region of interest" description="Disordered" evidence="7">
    <location>
        <begin position="101"/>
        <end position="150"/>
    </location>
</feature>
<accession>A0A8J2T231</accession>
<name>A0A8J2T231_9STRA</name>
<evidence type="ECO:0000256" key="1">
    <source>
        <dbReference type="ARBA" id="ARBA00022714"/>
    </source>
</evidence>
<gene>
    <name evidence="9" type="ORF">PECAL_6P00680</name>
</gene>
<evidence type="ECO:0000256" key="3">
    <source>
        <dbReference type="ARBA" id="ARBA00023002"/>
    </source>
</evidence>
<keyword evidence="5" id="KW-0411">Iron-sulfur</keyword>
<dbReference type="GO" id="GO:0008942">
    <property type="term" value="F:nitrite reductase [NAD(P)H] activity"/>
    <property type="evidence" value="ECO:0007669"/>
    <property type="project" value="InterPro"/>
</dbReference>
<dbReference type="Pfam" id="PF13806">
    <property type="entry name" value="Rieske_2"/>
    <property type="match status" value="1"/>
</dbReference>